<sequence length="1022" mass="107158">MASSIFATQLQPFEENQSPSPIEERAVNPFDALRPARSRSPQRSDNGIPNGPPSPVNTTNTLHRTLSGDPDVPPPAWKRRPSVTSRTSSSSESRGLVQPGAPLGTGVRPYRSPSESSSHRGPPPSRRHPNLTMTSSVRMPLPPQMFLHESPNGSSTSLADDLPLPQPPFRRRTGNGNSSNRSSIISTSDMSGMTSEDLWQLDGEAVPDMSNPERKAAERPLDTVRRISKQSEQSWQTGLPFDVIWPAAPPPADEFGAALKSKSYNNVSSLSRKPSSILGRKRTVRQGSVDAAQPGKSPYQQAKSDPSSPVALKTDSTLLSSAHSSSTSLSSHPLTTNKSLASLNGRPPSAYYSRDFLSSLAPREGGYAVAAAMGNGLGFVGTNAAEERRRSSVYDGGHRSPSRAPVSKSAGMGRWSLDGGEVSHLAIDDSKLPSRGYGSSSPSVTSNLSGQYSSSDPSPPAEEIHIAPLPAGASPASSPSASPMTSPSVVPQARLDTDVPALQPPSTLPINPSPLSRSVVDTRSPPPNSVPIPPIPTAVAQPTLSPKKSKKEMKKEAKVAEKAEATRLSREKAESARQAAIKRQQQREAAAKEKDEAKRKEREDKERRKAEKKAKSSKTLAPTSAPPPALSRRLSSNFGRPPVPTGAGGPVHANANPAPTHRATQSQTVLSTAPPAQTRTPRLSMPLGSQSAVPPPTSAPVRDEPQSKPRNKLGFLGTIKKRLSVMEPLKPQSGGEASAPVQRQAAAPTPIQSAVQNPMFAPAAPQQALGPATPPRQNPAIAPVAAVAIAANSSVPAPVSSPGLPPRSSSFQHTSTPPPPILTKSISHETPDRGNSPSSLQRSRSSLVGPRPMRPSSGTHRPASVVSQRSASGVDASPASASFAQASPSSFPFSTATSTSNSAPLMTPSTLESPGVGHHAQPPLSASSGLSQVNSHLSTSTHSNDRLTNSDVASPFESSRKSSMTSDGSKPLGLEGAEGSYKRESAVLGDDDDDLLSPERESSKSSNETIHPSEAVSIVAAH</sequence>
<organism evidence="2 3">
    <name type="scientific">Saitozyma podzolica</name>
    <dbReference type="NCBI Taxonomy" id="1890683"/>
    <lineage>
        <taxon>Eukaryota</taxon>
        <taxon>Fungi</taxon>
        <taxon>Dikarya</taxon>
        <taxon>Basidiomycota</taxon>
        <taxon>Agaricomycotina</taxon>
        <taxon>Tremellomycetes</taxon>
        <taxon>Tremellales</taxon>
        <taxon>Trimorphomycetaceae</taxon>
        <taxon>Saitozyma</taxon>
    </lineage>
</organism>
<dbReference type="OrthoDB" id="5330253at2759"/>
<feature type="compositionally biased region" description="Low complexity" evidence="1">
    <location>
        <begin position="761"/>
        <end position="771"/>
    </location>
</feature>
<dbReference type="AlphaFoldDB" id="A0A427YDW6"/>
<feature type="compositionally biased region" description="Low complexity" evidence="1">
    <location>
        <begin position="836"/>
        <end position="847"/>
    </location>
</feature>
<feature type="compositionally biased region" description="Basic and acidic residues" evidence="1">
    <location>
        <begin position="385"/>
        <end position="398"/>
    </location>
</feature>
<feature type="compositionally biased region" description="Low complexity" evidence="1">
    <location>
        <begin position="876"/>
        <end position="903"/>
    </location>
</feature>
<feature type="compositionally biased region" description="Basic and acidic residues" evidence="1">
    <location>
        <begin position="553"/>
        <end position="575"/>
    </location>
</feature>
<feature type="compositionally biased region" description="Polar residues" evidence="1">
    <location>
        <begin position="508"/>
        <end position="521"/>
    </location>
</feature>
<feature type="region of interest" description="Disordered" evidence="1">
    <location>
        <begin position="382"/>
        <end position="778"/>
    </location>
</feature>
<feature type="compositionally biased region" description="Basic and acidic residues" evidence="1">
    <location>
        <begin position="211"/>
        <end position="225"/>
    </location>
</feature>
<gene>
    <name evidence="2" type="ORF">EHS25_002388</name>
</gene>
<accession>A0A427YDW6</accession>
<feature type="compositionally biased region" description="Low complexity" evidence="1">
    <location>
        <begin position="174"/>
        <end position="195"/>
    </location>
</feature>
<evidence type="ECO:0000256" key="1">
    <source>
        <dbReference type="SAM" id="MobiDB-lite"/>
    </source>
</evidence>
<proteinExistence type="predicted"/>
<dbReference type="STRING" id="1890683.A0A427YDW6"/>
<dbReference type="EMBL" id="RSCD01000014">
    <property type="protein sequence ID" value="RSH89276.1"/>
    <property type="molecule type" value="Genomic_DNA"/>
</dbReference>
<feature type="compositionally biased region" description="Polar residues" evidence="1">
    <location>
        <begin position="437"/>
        <end position="456"/>
    </location>
</feature>
<feature type="region of interest" description="Disordered" evidence="1">
    <location>
        <begin position="1"/>
        <end position="235"/>
    </location>
</feature>
<feature type="compositionally biased region" description="Low complexity" evidence="1">
    <location>
        <begin position="82"/>
        <end position="94"/>
    </location>
</feature>
<feature type="compositionally biased region" description="Low complexity" evidence="1">
    <location>
        <begin position="467"/>
        <end position="491"/>
    </location>
</feature>
<feature type="compositionally biased region" description="Low complexity" evidence="1">
    <location>
        <begin position="108"/>
        <end position="120"/>
    </location>
</feature>
<keyword evidence="3" id="KW-1185">Reference proteome</keyword>
<dbReference type="Proteomes" id="UP000279259">
    <property type="component" value="Unassembled WGS sequence"/>
</dbReference>
<protein>
    <submittedName>
        <fullName evidence="2">Uncharacterized protein</fullName>
    </submittedName>
</protein>
<name>A0A427YDW6_9TREE</name>
<feature type="region of interest" description="Disordered" evidence="1">
    <location>
        <begin position="795"/>
        <end position="1022"/>
    </location>
</feature>
<feature type="region of interest" description="Disordered" evidence="1">
    <location>
        <begin position="263"/>
        <end position="345"/>
    </location>
</feature>
<feature type="compositionally biased region" description="Polar residues" evidence="1">
    <location>
        <begin position="298"/>
        <end position="307"/>
    </location>
</feature>
<feature type="compositionally biased region" description="Polar residues" evidence="1">
    <location>
        <begin position="1"/>
        <end position="20"/>
    </location>
</feature>
<dbReference type="CDD" id="cd22265">
    <property type="entry name" value="UDM1_RNF168"/>
    <property type="match status" value="1"/>
</dbReference>
<comment type="caution">
    <text evidence="2">The sequence shown here is derived from an EMBL/GenBank/DDBJ whole genome shotgun (WGS) entry which is preliminary data.</text>
</comment>
<evidence type="ECO:0000313" key="2">
    <source>
        <dbReference type="EMBL" id="RSH89276.1"/>
    </source>
</evidence>
<feature type="compositionally biased region" description="Polar residues" evidence="1">
    <location>
        <begin position="662"/>
        <end position="692"/>
    </location>
</feature>
<feature type="compositionally biased region" description="Basic and acidic residues" evidence="1">
    <location>
        <begin position="585"/>
        <end position="609"/>
    </location>
</feature>
<feature type="compositionally biased region" description="Polar residues" evidence="1">
    <location>
        <begin position="924"/>
        <end position="952"/>
    </location>
</feature>
<feature type="compositionally biased region" description="Pro residues" evidence="1">
    <location>
        <begin position="524"/>
        <end position="536"/>
    </location>
</feature>
<reference evidence="2 3" key="1">
    <citation type="submission" date="2018-11" db="EMBL/GenBank/DDBJ databases">
        <title>Genome sequence of Saitozyma podzolica DSM 27192.</title>
        <authorList>
            <person name="Aliyu H."/>
            <person name="Gorte O."/>
            <person name="Ochsenreither K."/>
        </authorList>
    </citation>
    <scope>NUCLEOTIDE SEQUENCE [LARGE SCALE GENOMIC DNA]</scope>
    <source>
        <strain evidence="2 3">DSM 27192</strain>
    </source>
</reference>
<feature type="compositionally biased region" description="Low complexity" evidence="1">
    <location>
        <begin position="316"/>
        <end position="336"/>
    </location>
</feature>
<evidence type="ECO:0000313" key="3">
    <source>
        <dbReference type="Proteomes" id="UP000279259"/>
    </source>
</evidence>
<feature type="compositionally biased region" description="Polar residues" evidence="1">
    <location>
        <begin position="263"/>
        <end position="274"/>
    </location>
</feature>